<evidence type="ECO:0000313" key="1">
    <source>
        <dbReference type="EMBL" id="ESO12401.1"/>
    </source>
</evidence>
<dbReference type="AlphaFoldDB" id="T1ENE6"/>
<dbReference type="Proteomes" id="UP000015101">
    <property type="component" value="Unassembled WGS sequence"/>
</dbReference>
<accession>T1ENE6</accession>
<dbReference type="EnsemblMetazoa" id="HelroT158922">
    <property type="protein sequence ID" value="HelroP158922"/>
    <property type="gene ID" value="HelroG158922"/>
</dbReference>
<reference evidence="2" key="3">
    <citation type="submission" date="2015-06" db="UniProtKB">
        <authorList>
            <consortium name="EnsemblMetazoa"/>
        </authorList>
    </citation>
    <scope>IDENTIFICATION</scope>
</reference>
<dbReference type="RefSeq" id="XP_009009121.1">
    <property type="nucleotide sequence ID" value="XM_009010873.1"/>
</dbReference>
<dbReference type="KEGG" id="hro:HELRODRAFT_158922"/>
<name>T1ENE6_HELRO</name>
<dbReference type="EMBL" id="KB095811">
    <property type="protein sequence ID" value="ESO12401.1"/>
    <property type="molecule type" value="Genomic_DNA"/>
</dbReference>
<gene>
    <name evidence="2" type="primary">20198096</name>
    <name evidence="1" type="ORF">HELRODRAFT_158922</name>
</gene>
<dbReference type="EMBL" id="AMQM01000159">
    <property type="status" value="NOT_ANNOTATED_CDS"/>
    <property type="molecule type" value="Genomic_DNA"/>
</dbReference>
<sequence>MTHYKSHLIGKNFISVSVDGCAWNDSCKSVKAMDLQNQRLCPAHVKTVALSRIELRKIEEDRTIRCYRKNQIQGSQVKVSVKKHLVNNEKDEVSPSPQNDNGCVFACSKDENSDTSLPTYNNAFPDKLHIENLPGYFNLDREQEWDESKNLRSVVSGSESR</sequence>
<dbReference type="InParanoid" id="T1ENE6"/>
<dbReference type="GeneID" id="20198096"/>
<reference evidence="3" key="1">
    <citation type="submission" date="2012-12" db="EMBL/GenBank/DDBJ databases">
        <authorList>
            <person name="Hellsten U."/>
            <person name="Grimwood J."/>
            <person name="Chapman J.A."/>
            <person name="Shapiro H."/>
            <person name="Aerts A."/>
            <person name="Otillar R.P."/>
            <person name="Terry A.Y."/>
            <person name="Boore J.L."/>
            <person name="Simakov O."/>
            <person name="Marletaz F."/>
            <person name="Cho S.-J."/>
            <person name="Edsinger-Gonzales E."/>
            <person name="Havlak P."/>
            <person name="Kuo D.-H."/>
            <person name="Larsson T."/>
            <person name="Lv J."/>
            <person name="Arendt D."/>
            <person name="Savage R."/>
            <person name="Osoegawa K."/>
            <person name="de Jong P."/>
            <person name="Lindberg D.R."/>
            <person name="Seaver E.C."/>
            <person name="Weisblat D.A."/>
            <person name="Putnam N.H."/>
            <person name="Grigoriev I.V."/>
            <person name="Rokhsar D.S."/>
        </authorList>
    </citation>
    <scope>NUCLEOTIDE SEQUENCE</scope>
</reference>
<dbReference type="HOGENOM" id="CLU_1645546_0_0_1"/>
<proteinExistence type="predicted"/>
<keyword evidence="3" id="KW-1185">Reference proteome</keyword>
<evidence type="ECO:0000313" key="3">
    <source>
        <dbReference type="Proteomes" id="UP000015101"/>
    </source>
</evidence>
<evidence type="ECO:0000313" key="2">
    <source>
        <dbReference type="EnsemblMetazoa" id="HelroP158922"/>
    </source>
</evidence>
<organism evidence="2 3">
    <name type="scientific">Helobdella robusta</name>
    <name type="common">Californian leech</name>
    <dbReference type="NCBI Taxonomy" id="6412"/>
    <lineage>
        <taxon>Eukaryota</taxon>
        <taxon>Metazoa</taxon>
        <taxon>Spiralia</taxon>
        <taxon>Lophotrochozoa</taxon>
        <taxon>Annelida</taxon>
        <taxon>Clitellata</taxon>
        <taxon>Hirudinea</taxon>
        <taxon>Rhynchobdellida</taxon>
        <taxon>Glossiphoniidae</taxon>
        <taxon>Helobdella</taxon>
    </lineage>
</organism>
<reference evidence="1 3" key="2">
    <citation type="journal article" date="2013" name="Nature">
        <title>Insights into bilaterian evolution from three spiralian genomes.</title>
        <authorList>
            <person name="Simakov O."/>
            <person name="Marletaz F."/>
            <person name="Cho S.J."/>
            <person name="Edsinger-Gonzales E."/>
            <person name="Havlak P."/>
            <person name="Hellsten U."/>
            <person name="Kuo D.H."/>
            <person name="Larsson T."/>
            <person name="Lv J."/>
            <person name="Arendt D."/>
            <person name="Savage R."/>
            <person name="Osoegawa K."/>
            <person name="de Jong P."/>
            <person name="Grimwood J."/>
            <person name="Chapman J.A."/>
            <person name="Shapiro H."/>
            <person name="Aerts A."/>
            <person name="Otillar R.P."/>
            <person name="Terry A.Y."/>
            <person name="Boore J.L."/>
            <person name="Grigoriev I.V."/>
            <person name="Lindberg D.R."/>
            <person name="Seaver E.C."/>
            <person name="Weisblat D.A."/>
            <person name="Putnam N.H."/>
            <person name="Rokhsar D.S."/>
        </authorList>
    </citation>
    <scope>NUCLEOTIDE SEQUENCE</scope>
</reference>
<protein>
    <submittedName>
        <fullName evidence="1 2">Uncharacterized protein</fullName>
    </submittedName>
</protein>
<dbReference type="CTD" id="20198096"/>